<proteinExistence type="predicted"/>
<dbReference type="EMBL" id="NSCM01000025">
    <property type="protein sequence ID" value="RAX11080.1"/>
    <property type="molecule type" value="Genomic_DNA"/>
</dbReference>
<evidence type="ECO:0000313" key="2">
    <source>
        <dbReference type="Proteomes" id="UP000250919"/>
    </source>
</evidence>
<organism evidence="1 2">
    <name type="scientific">Photorhabdus bodei</name>
    <dbReference type="NCBI Taxonomy" id="2029681"/>
    <lineage>
        <taxon>Bacteria</taxon>
        <taxon>Pseudomonadati</taxon>
        <taxon>Pseudomonadota</taxon>
        <taxon>Gammaproteobacteria</taxon>
        <taxon>Enterobacterales</taxon>
        <taxon>Morganellaceae</taxon>
        <taxon>Photorhabdus</taxon>
    </lineage>
</organism>
<comment type="caution">
    <text evidence="1">The sequence shown here is derived from an EMBL/GenBank/DDBJ whole genome shotgun (WGS) entry which is preliminary data.</text>
</comment>
<accession>A0A329X589</accession>
<name>A0A329X589_9GAMM</name>
<sequence>MFGAEKAVFFAQSTEKIDNYLPLMLVILKEYNLLMFNFREKILTFSANLFIFLKGRIEIKVKKIVKIFIGRGYLFCGMMLQPRTVNRVCRVIHYSCG</sequence>
<evidence type="ECO:0000313" key="1">
    <source>
        <dbReference type="EMBL" id="RAX11080.1"/>
    </source>
</evidence>
<reference evidence="1 2" key="1">
    <citation type="journal article" date="2018" name="Int. J. Syst. Evol. Microbiol.">
        <title>Whole-genome-based revisit of Photorhabdus phylogeny: proposal for the elevation of most Photorhabdus subspecies to the species level and description of one novel species Photorhabdus bodei sp. nov., and one novel subspecies Photorhabdus laumondii subsp. clarkei subsp. nov.</title>
        <authorList>
            <person name="Machado R.A.R."/>
            <person name="Wuthrich D."/>
            <person name="Kuhnert P."/>
            <person name="Arce C.C.M."/>
            <person name="Thonen L."/>
            <person name="Ruiz C."/>
            <person name="Zhang X."/>
            <person name="Robert C.A.M."/>
            <person name="Karimi J."/>
            <person name="Kamali S."/>
            <person name="Ma J."/>
            <person name="Bruggmann R."/>
            <person name="Erb M."/>
        </authorList>
    </citation>
    <scope>NUCLEOTIDE SEQUENCE [LARGE SCALE GENOMIC DNA]</scope>
    <source>
        <strain evidence="1 2">LJ24-63</strain>
    </source>
</reference>
<protein>
    <submittedName>
        <fullName evidence="1">Uncharacterized protein</fullName>
    </submittedName>
</protein>
<gene>
    <name evidence="1" type="ORF">CKY02_14280</name>
</gene>
<dbReference type="AlphaFoldDB" id="A0A329X589"/>
<dbReference type="Proteomes" id="UP000250919">
    <property type="component" value="Unassembled WGS sequence"/>
</dbReference>